<comment type="caution">
    <text evidence="1">The sequence shown here is derived from an EMBL/GenBank/DDBJ whole genome shotgun (WGS) entry which is preliminary data.</text>
</comment>
<dbReference type="Proteomes" id="UP001300012">
    <property type="component" value="Unassembled WGS sequence"/>
</dbReference>
<keyword evidence="2" id="KW-1185">Reference proteome</keyword>
<name>A0ABT1YQ57_9BACL</name>
<dbReference type="EMBL" id="JANQBD010000026">
    <property type="protein sequence ID" value="MCR8635305.1"/>
    <property type="molecule type" value="Genomic_DNA"/>
</dbReference>
<reference evidence="1 2" key="1">
    <citation type="submission" date="2022-08" db="EMBL/GenBank/DDBJ databases">
        <title>Paenibacillus endoradicis sp. nov., Paenibacillus radicibacter sp. nov and Paenibacillus pararadicis sp. nov., three cold-adapted plant growth-promoting bacteria isolated from root of Larix gmelinii in Great Khingan.</title>
        <authorList>
            <person name="Xue H."/>
        </authorList>
    </citation>
    <scope>NUCLEOTIDE SEQUENCE [LARGE SCALE GENOMIC DNA]</scope>
    <source>
        <strain evidence="1 2">N5-1-1-5</strain>
    </source>
</reference>
<evidence type="ECO:0000313" key="1">
    <source>
        <dbReference type="EMBL" id="MCR8635305.1"/>
    </source>
</evidence>
<sequence>MKRILNPYNDLYMRRVLESAYQGDRKAKKLLNTLNEPFAVAPDYSALIVVVEDRPVLYPDGKSQPDEESSRDKQRAEIYECREGYPGSESCVSSWTYIPIPIRFTVREVKYEAGTFCFVSVDGNTVAGTLEQIRRTMKQVVSYSSTATEEEIEISFKSIHSTGV</sequence>
<gene>
    <name evidence="1" type="ORF">NV381_29300</name>
</gene>
<proteinExistence type="predicted"/>
<organism evidence="1 2">
    <name type="scientific">Paenibacillus radicis</name>
    <name type="common">ex Xue et al. 2023</name>
    <dbReference type="NCBI Taxonomy" id="2972489"/>
    <lineage>
        <taxon>Bacteria</taxon>
        <taxon>Bacillati</taxon>
        <taxon>Bacillota</taxon>
        <taxon>Bacilli</taxon>
        <taxon>Bacillales</taxon>
        <taxon>Paenibacillaceae</taxon>
        <taxon>Paenibacillus</taxon>
    </lineage>
</organism>
<protein>
    <submittedName>
        <fullName evidence="1">Uncharacterized protein</fullName>
    </submittedName>
</protein>
<accession>A0ABT1YQ57</accession>
<dbReference type="RefSeq" id="WP_258216847.1">
    <property type="nucleotide sequence ID" value="NZ_JANQBD010000026.1"/>
</dbReference>
<evidence type="ECO:0000313" key="2">
    <source>
        <dbReference type="Proteomes" id="UP001300012"/>
    </source>
</evidence>